<evidence type="ECO:0000256" key="2">
    <source>
        <dbReference type="ARBA" id="ARBA00023127"/>
    </source>
</evidence>
<dbReference type="PANTHER" id="PTHR10177">
    <property type="entry name" value="CYCLINS"/>
    <property type="match status" value="1"/>
</dbReference>
<dbReference type="SUPFAM" id="SSF47954">
    <property type="entry name" value="Cyclin-like"/>
    <property type="match status" value="2"/>
</dbReference>
<comment type="similarity">
    <text evidence="4">Belongs to the cyclin family.</text>
</comment>
<dbReference type="AlphaFoldDB" id="A0A0E0QJ40"/>
<evidence type="ECO:0000313" key="8">
    <source>
        <dbReference type="EnsemblPlants" id="ORUFI08G16830.2"/>
    </source>
</evidence>
<dbReference type="CDD" id="cd20544">
    <property type="entry name" value="CYCLIN_AtCycD-like_rpt2"/>
    <property type="match status" value="1"/>
</dbReference>
<organism evidence="8 9">
    <name type="scientific">Oryza rufipogon</name>
    <name type="common">Brownbeard rice</name>
    <name type="synonym">Asian wild rice</name>
    <dbReference type="NCBI Taxonomy" id="4529"/>
    <lineage>
        <taxon>Eukaryota</taxon>
        <taxon>Viridiplantae</taxon>
        <taxon>Streptophyta</taxon>
        <taxon>Embryophyta</taxon>
        <taxon>Tracheophyta</taxon>
        <taxon>Spermatophyta</taxon>
        <taxon>Magnoliopsida</taxon>
        <taxon>Liliopsida</taxon>
        <taxon>Poales</taxon>
        <taxon>Poaceae</taxon>
        <taxon>BOP clade</taxon>
        <taxon>Oryzoideae</taxon>
        <taxon>Oryzeae</taxon>
        <taxon>Oryzinae</taxon>
        <taxon>Oryza</taxon>
    </lineage>
</organism>
<dbReference type="SMART" id="SM01332">
    <property type="entry name" value="Cyclin_C"/>
    <property type="match status" value="1"/>
</dbReference>
<dbReference type="HOGENOM" id="CLU_048040_2_1_1"/>
<dbReference type="PROSITE" id="PS00292">
    <property type="entry name" value="CYCLINS"/>
    <property type="match status" value="1"/>
</dbReference>
<evidence type="ECO:0000256" key="1">
    <source>
        <dbReference type="ARBA" id="ARBA00022618"/>
    </source>
</evidence>
<evidence type="ECO:0000256" key="4">
    <source>
        <dbReference type="RuleBase" id="RU000383"/>
    </source>
</evidence>
<proteinExistence type="inferred from homology"/>
<keyword evidence="2 4" id="KW-0195">Cyclin</keyword>
<feature type="compositionally biased region" description="Low complexity" evidence="5">
    <location>
        <begin position="44"/>
        <end position="66"/>
    </location>
</feature>
<dbReference type="GO" id="GO:0051301">
    <property type="term" value="P:cell division"/>
    <property type="evidence" value="ECO:0007669"/>
    <property type="project" value="UniProtKB-KW"/>
</dbReference>
<name>A0A0E0QJ40_ORYRU</name>
<dbReference type="Gramene" id="ORUFI08G16830.2">
    <property type="protein sequence ID" value="ORUFI08G16830.2"/>
    <property type="gene ID" value="ORUFI08G16830"/>
</dbReference>
<dbReference type="InterPro" id="IPR048258">
    <property type="entry name" value="Cyclins_cyclin-box"/>
</dbReference>
<reference evidence="8" key="2">
    <citation type="submission" date="2015-06" db="UniProtKB">
        <authorList>
            <consortium name="EnsemblPlants"/>
        </authorList>
    </citation>
    <scope>IDENTIFICATION</scope>
</reference>
<dbReference type="CDD" id="cd20543">
    <property type="entry name" value="CYCLIN_AtCycD-like_rpt1"/>
    <property type="match status" value="1"/>
</dbReference>
<dbReference type="Pfam" id="PF02984">
    <property type="entry name" value="Cyclin_C"/>
    <property type="match status" value="1"/>
</dbReference>
<evidence type="ECO:0000259" key="6">
    <source>
        <dbReference type="SMART" id="SM00385"/>
    </source>
</evidence>
<dbReference type="eggNOG" id="KOG0656">
    <property type="taxonomic scope" value="Eukaryota"/>
</dbReference>
<feature type="domain" description="Cyclin C-terminal" evidence="7">
    <location>
        <begin position="209"/>
        <end position="335"/>
    </location>
</feature>
<dbReference type="InterPro" id="IPR006671">
    <property type="entry name" value="Cyclin_N"/>
</dbReference>
<dbReference type="Proteomes" id="UP000008022">
    <property type="component" value="Unassembled WGS sequence"/>
</dbReference>
<dbReference type="Pfam" id="PF00134">
    <property type="entry name" value="Cyclin_N"/>
    <property type="match status" value="1"/>
</dbReference>
<feature type="compositionally biased region" description="Low complexity" evidence="5">
    <location>
        <begin position="356"/>
        <end position="367"/>
    </location>
</feature>
<dbReference type="InterPro" id="IPR004367">
    <property type="entry name" value="Cyclin_C-dom"/>
</dbReference>
<evidence type="ECO:0000256" key="3">
    <source>
        <dbReference type="ARBA" id="ARBA00023306"/>
    </source>
</evidence>
<evidence type="ECO:0000313" key="9">
    <source>
        <dbReference type="Proteomes" id="UP000008022"/>
    </source>
</evidence>
<feature type="region of interest" description="Disordered" evidence="5">
    <location>
        <begin position="356"/>
        <end position="375"/>
    </location>
</feature>
<dbReference type="SMART" id="SM00385">
    <property type="entry name" value="CYCLIN"/>
    <property type="match status" value="1"/>
</dbReference>
<reference evidence="9" key="1">
    <citation type="submission" date="2013-06" db="EMBL/GenBank/DDBJ databases">
        <authorList>
            <person name="Zhao Q."/>
        </authorList>
    </citation>
    <scope>NUCLEOTIDE SEQUENCE</scope>
    <source>
        <strain evidence="9">cv. W1943</strain>
    </source>
</reference>
<feature type="domain" description="Cyclin-like" evidence="6">
    <location>
        <begin position="121"/>
        <end position="200"/>
    </location>
</feature>
<sequence length="375" mass="40920">MGAPATAASGGGDDDDRDVVFEYLLCTEEDAASAGSFFQQLQGPAPAVSSSPSTTTATAPAAAGSCDDGGEEEEEEVWTVDVVAELIGGEAERSHSPRADYPGRLRSGRPADLAARADSVAWILKVRELYGMLPVTAYLAVSYMDRFLSLHRLPGNGWAMQLLAVTCLSLAAKMEETLMEDARYIFEHRTIFRMELLVLDALDWRLRSITPFTFMYLFADKVDPNGKHIRELIHQATQVTLATIHDTEFLDHCPSSIAAAAVLCASSEIMQLVSIDHGTLVSWRIIGLDEVVHAYPAEGFRVSVINHREILAWSSLDGNEAIIRCYRLMQQLISSNNVGRESTEITMATTTTTATTAVSSEEVVSSSPPSKRRKM</sequence>
<evidence type="ECO:0000259" key="7">
    <source>
        <dbReference type="SMART" id="SM01332"/>
    </source>
</evidence>
<keyword evidence="1" id="KW-0132">Cell division</keyword>
<dbReference type="EnsemblPlants" id="ORUFI08G16830.2">
    <property type="protein sequence ID" value="ORUFI08G16830.2"/>
    <property type="gene ID" value="ORUFI08G16830"/>
</dbReference>
<protein>
    <submittedName>
        <fullName evidence="8">Uncharacterized protein</fullName>
    </submittedName>
</protein>
<feature type="region of interest" description="Disordered" evidence="5">
    <location>
        <begin position="37"/>
        <end position="74"/>
    </location>
</feature>
<evidence type="ECO:0000256" key="5">
    <source>
        <dbReference type="SAM" id="MobiDB-lite"/>
    </source>
</evidence>
<accession>A0A0E0QJ40</accession>
<dbReference type="STRING" id="4529.A0A0E0QJ40"/>
<dbReference type="InterPro" id="IPR013763">
    <property type="entry name" value="Cyclin-like_dom"/>
</dbReference>
<dbReference type="Gene3D" id="1.10.472.10">
    <property type="entry name" value="Cyclin-like"/>
    <property type="match status" value="2"/>
</dbReference>
<dbReference type="InterPro" id="IPR039361">
    <property type="entry name" value="Cyclin"/>
</dbReference>
<keyword evidence="3" id="KW-0131">Cell cycle</keyword>
<keyword evidence="9" id="KW-1185">Reference proteome</keyword>
<dbReference type="InterPro" id="IPR036915">
    <property type="entry name" value="Cyclin-like_sf"/>
</dbReference>
<dbReference type="OMA" id="ITPFTFM"/>